<organism evidence="5 6">
    <name type="scientific">Chrysemys picta bellii</name>
    <name type="common">Western painted turtle</name>
    <name type="synonym">Emys bellii</name>
    <dbReference type="NCBI Taxonomy" id="8478"/>
    <lineage>
        <taxon>Eukaryota</taxon>
        <taxon>Metazoa</taxon>
        <taxon>Chordata</taxon>
        <taxon>Craniata</taxon>
        <taxon>Vertebrata</taxon>
        <taxon>Euteleostomi</taxon>
        <taxon>Archelosauria</taxon>
        <taxon>Testudinata</taxon>
        <taxon>Testudines</taxon>
        <taxon>Cryptodira</taxon>
        <taxon>Durocryptodira</taxon>
        <taxon>Testudinoidea</taxon>
        <taxon>Emydidae</taxon>
        <taxon>Chrysemys</taxon>
    </lineage>
</organism>
<evidence type="ECO:0000256" key="4">
    <source>
        <dbReference type="SAM" id="Phobius"/>
    </source>
</evidence>
<dbReference type="AlphaFoldDB" id="A0A8C3HKW9"/>
<dbReference type="CDD" id="cd03593">
    <property type="entry name" value="CLECT_NK_receptors_like"/>
    <property type="match status" value="1"/>
</dbReference>
<name>A0A8C3HKW9_CHRPI</name>
<sequence>MEPAGAQREGEGGIPARSTSRAAGYQPGEQEEREPLTSTTPPGTPEDRSSPCTQWAPGTGREPQVRSGSRDRSLGGDSETGSPSLPPNATFWLRKLSGCGELFSRLKEAVSGLFSCQNRIAGTVSVAVLILVLVLVILPIAWHLFNKEPPISLPSEPCPEDWLYFKRKCYFLSEEEKDWDSSQSFCSLYEASLAVIENHQEMHFLTKRMHMQDSWIGLRKREEGFYWVNGIPLTTDLFHIQDHEECAYTDSSSISTSACSLPRHWICSRHPSK</sequence>
<dbReference type="Proteomes" id="UP000694380">
    <property type="component" value="Unplaced"/>
</dbReference>
<dbReference type="InterPro" id="IPR016186">
    <property type="entry name" value="C-type_lectin-like/link_sf"/>
</dbReference>
<keyword evidence="2" id="KW-0430">Lectin</keyword>
<dbReference type="InterPro" id="IPR033992">
    <property type="entry name" value="NKR-like_CTLD"/>
</dbReference>
<feature type="region of interest" description="Disordered" evidence="3">
    <location>
        <begin position="1"/>
        <end position="87"/>
    </location>
</feature>
<dbReference type="GeneID" id="101940649"/>
<dbReference type="InterPro" id="IPR016187">
    <property type="entry name" value="CTDL_fold"/>
</dbReference>
<evidence type="ECO:0000313" key="6">
    <source>
        <dbReference type="Proteomes" id="UP000694380"/>
    </source>
</evidence>
<dbReference type="SUPFAM" id="SSF56436">
    <property type="entry name" value="C-type lectin-like"/>
    <property type="match status" value="1"/>
</dbReference>
<dbReference type="OMA" id="ENHQEMH"/>
<comment type="subcellular location">
    <subcellularLocation>
        <location evidence="1">Membrane</location>
        <topology evidence="1">Single-pass membrane protein</topology>
    </subcellularLocation>
</comment>
<dbReference type="PROSITE" id="PS50041">
    <property type="entry name" value="C_TYPE_LECTIN_2"/>
    <property type="match status" value="1"/>
</dbReference>
<dbReference type="KEGG" id="cpic:101940649"/>
<dbReference type="GeneTree" id="ENSGT00940000155319"/>
<dbReference type="PANTHER" id="PTHR47498">
    <property type="entry name" value="C-TYPE LECTIN DOMAIN FAMILY 2 MEMBER L"/>
    <property type="match status" value="1"/>
</dbReference>
<accession>A0A8C3HKW9</accession>
<dbReference type="OrthoDB" id="8935730at2759"/>
<dbReference type="Ensembl" id="ENSCPBT00000023107.1">
    <property type="protein sequence ID" value="ENSCPBP00000019622.1"/>
    <property type="gene ID" value="ENSCPBG00000014158.1"/>
</dbReference>
<keyword evidence="4" id="KW-0472">Membrane</keyword>
<evidence type="ECO:0000313" key="5">
    <source>
        <dbReference type="Ensembl" id="ENSCPBP00000019622.1"/>
    </source>
</evidence>
<dbReference type="SMART" id="SM00034">
    <property type="entry name" value="CLECT"/>
    <property type="match status" value="1"/>
</dbReference>
<protein>
    <submittedName>
        <fullName evidence="5">Uncharacterized protein</fullName>
    </submittedName>
</protein>
<proteinExistence type="predicted"/>
<keyword evidence="4" id="KW-0812">Transmembrane</keyword>
<dbReference type="InterPro" id="IPR001304">
    <property type="entry name" value="C-type_lectin-like"/>
</dbReference>
<keyword evidence="6" id="KW-1185">Reference proteome</keyword>
<evidence type="ECO:0000256" key="1">
    <source>
        <dbReference type="ARBA" id="ARBA00004167"/>
    </source>
</evidence>
<gene>
    <name evidence="5" type="primary">LOC101940649</name>
</gene>
<dbReference type="Gene3D" id="3.10.100.10">
    <property type="entry name" value="Mannose-Binding Protein A, subunit A"/>
    <property type="match status" value="1"/>
</dbReference>
<reference evidence="5" key="1">
    <citation type="submission" date="2025-08" db="UniProtKB">
        <authorList>
            <consortium name="Ensembl"/>
        </authorList>
    </citation>
    <scope>IDENTIFICATION</scope>
</reference>
<feature type="transmembrane region" description="Helical" evidence="4">
    <location>
        <begin position="120"/>
        <end position="145"/>
    </location>
</feature>
<dbReference type="Pfam" id="PF00059">
    <property type="entry name" value="Lectin_C"/>
    <property type="match status" value="1"/>
</dbReference>
<reference evidence="5" key="2">
    <citation type="submission" date="2025-09" db="UniProtKB">
        <authorList>
            <consortium name="Ensembl"/>
        </authorList>
    </citation>
    <scope>IDENTIFICATION</scope>
</reference>
<evidence type="ECO:0000256" key="2">
    <source>
        <dbReference type="ARBA" id="ARBA00022734"/>
    </source>
</evidence>
<evidence type="ECO:0000256" key="3">
    <source>
        <dbReference type="SAM" id="MobiDB-lite"/>
    </source>
</evidence>
<keyword evidence="4" id="KW-1133">Transmembrane helix</keyword>
<dbReference type="PANTHER" id="PTHR47498:SF1">
    <property type="entry name" value="C-TYPE LECTIN DOMAIN FAMILY 2 MEMBER L"/>
    <property type="match status" value="1"/>
</dbReference>
<dbReference type="GO" id="GO:0030246">
    <property type="term" value="F:carbohydrate binding"/>
    <property type="evidence" value="ECO:0007669"/>
    <property type="project" value="UniProtKB-KW"/>
</dbReference>
<dbReference type="GO" id="GO:0016020">
    <property type="term" value="C:membrane"/>
    <property type="evidence" value="ECO:0007669"/>
    <property type="project" value="UniProtKB-SubCell"/>
</dbReference>